<feature type="transmembrane region" description="Helical" evidence="8">
    <location>
        <begin position="129"/>
        <end position="151"/>
    </location>
</feature>
<feature type="transmembrane region" description="Helical" evidence="8">
    <location>
        <begin position="672"/>
        <end position="695"/>
    </location>
</feature>
<dbReference type="GO" id="GO:0016020">
    <property type="term" value="C:membrane"/>
    <property type="evidence" value="ECO:0007669"/>
    <property type="project" value="UniProtKB-SubCell"/>
</dbReference>
<feature type="transmembrane region" description="Helical" evidence="8">
    <location>
        <begin position="98"/>
        <end position="117"/>
    </location>
</feature>
<feature type="compositionally biased region" description="Polar residues" evidence="7">
    <location>
        <begin position="320"/>
        <end position="329"/>
    </location>
</feature>
<organism evidence="11 12">
    <name type="scientific">Suillus discolor</name>
    <dbReference type="NCBI Taxonomy" id="1912936"/>
    <lineage>
        <taxon>Eukaryota</taxon>
        <taxon>Fungi</taxon>
        <taxon>Dikarya</taxon>
        <taxon>Basidiomycota</taxon>
        <taxon>Agaricomycotina</taxon>
        <taxon>Agaricomycetes</taxon>
        <taxon>Agaricomycetidae</taxon>
        <taxon>Boletales</taxon>
        <taxon>Suillineae</taxon>
        <taxon>Suillaceae</taxon>
        <taxon>Suillus</taxon>
    </lineage>
</organism>
<dbReference type="GO" id="GO:0008324">
    <property type="term" value="F:monoatomic cation transmembrane transporter activity"/>
    <property type="evidence" value="ECO:0007669"/>
    <property type="project" value="TreeGrafter"/>
</dbReference>
<evidence type="ECO:0000313" key="12">
    <source>
        <dbReference type="Proteomes" id="UP000823399"/>
    </source>
</evidence>
<keyword evidence="5 8" id="KW-1133">Transmembrane helix</keyword>
<feature type="transmembrane region" description="Helical" evidence="8">
    <location>
        <begin position="783"/>
        <end position="802"/>
    </location>
</feature>
<gene>
    <name evidence="11" type="ORF">F5147DRAFT_698556</name>
</gene>
<keyword evidence="4 8" id="KW-0812">Transmembrane</keyword>
<evidence type="ECO:0000256" key="5">
    <source>
        <dbReference type="ARBA" id="ARBA00022989"/>
    </source>
</evidence>
<feature type="chain" id="PRO_5040434945" evidence="9">
    <location>
        <begin position="30"/>
        <end position="806"/>
    </location>
</feature>
<feature type="transmembrane region" description="Helical" evidence="8">
    <location>
        <begin position="592"/>
        <end position="610"/>
    </location>
</feature>
<dbReference type="PANTHER" id="PTHR12266:SF0">
    <property type="entry name" value="MITOCHONDRIAL SODIUM_CALCIUM EXCHANGER PROTEIN"/>
    <property type="match status" value="1"/>
</dbReference>
<comment type="subcellular location">
    <subcellularLocation>
        <location evidence="1">Membrane</location>
        <topology evidence="1">Multi-pass membrane protein</topology>
    </subcellularLocation>
</comment>
<accession>A0A9P7F541</accession>
<feature type="transmembrane region" description="Helical" evidence="8">
    <location>
        <begin position="234"/>
        <end position="252"/>
    </location>
</feature>
<feature type="transmembrane region" description="Helical" evidence="8">
    <location>
        <begin position="616"/>
        <end position="637"/>
    </location>
</feature>
<feature type="compositionally biased region" description="Polar residues" evidence="7">
    <location>
        <begin position="452"/>
        <end position="461"/>
    </location>
</feature>
<comment type="similarity">
    <text evidence="2">Belongs to the Ca(2+):cation antiporter (CaCA) (TC 2.A.19) family.</text>
</comment>
<evidence type="ECO:0000259" key="10">
    <source>
        <dbReference type="Pfam" id="PF01699"/>
    </source>
</evidence>
<keyword evidence="3" id="KW-0813">Transport</keyword>
<evidence type="ECO:0000256" key="8">
    <source>
        <dbReference type="SAM" id="Phobius"/>
    </source>
</evidence>
<dbReference type="RefSeq" id="XP_041292175.1">
    <property type="nucleotide sequence ID" value="XM_041437564.1"/>
</dbReference>
<evidence type="ECO:0000313" key="11">
    <source>
        <dbReference type="EMBL" id="KAG2107297.1"/>
    </source>
</evidence>
<dbReference type="InterPro" id="IPR044880">
    <property type="entry name" value="NCX_ion-bd_dom_sf"/>
</dbReference>
<evidence type="ECO:0000256" key="2">
    <source>
        <dbReference type="ARBA" id="ARBA00008170"/>
    </source>
</evidence>
<dbReference type="Gene3D" id="1.20.1420.30">
    <property type="entry name" value="NCX, central ion-binding region"/>
    <property type="match status" value="2"/>
</dbReference>
<feature type="transmembrane region" description="Helical" evidence="8">
    <location>
        <begin position="649"/>
        <end position="666"/>
    </location>
</feature>
<feature type="region of interest" description="Disordered" evidence="7">
    <location>
        <begin position="452"/>
        <end position="477"/>
    </location>
</feature>
<evidence type="ECO:0000256" key="7">
    <source>
        <dbReference type="SAM" id="MobiDB-lite"/>
    </source>
</evidence>
<feature type="domain" description="Sodium/calcium exchanger membrane region" evidence="10">
    <location>
        <begin position="654"/>
        <end position="800"/>
    </location>
</feature>
<comment type="caution">
    <text evidence="11">The sequence shown here is derived from an EMBL/GenBank/DDBJ whole genome shotgun (WGS) entry which is preliminary data.</text>
</comment>
<dbReference type="GO" id="GO:0006874">
    <property type="term" value="P:intracellular calcium ion homeostasis"/>
    <property type="evidence" value="ECO:0007669"/>
    <property type="project" value="TreeGrafter"/>
</dbReference>
<dbReference type="GeneID" id="64699823"/>
<dbReference type="InterPro" id="IPR051359">
    <property type="entry name" value="CaCA_antiporter"/>
</dbReference>
<reference evidence="11" key="1">
    <citation type="journal article" date="2020" name="New Phytol.">
        <title>Comparative genomics reveals dynamic genome evolution in host specialist ectomycorrhizal fungi.</title>
        <authorList>
            <person name="Lofgren L.A."/>
            <person name="Nguyen N.H."/>
            <person name="Vilgalys R."/>
            <person name="Ruytinx J."/>
            <person name="Liao H.L."/>
            <person name="Branco S."/>
            <person name="Kuo A."/>
            <person name="LaButti K."/>
            <person name="Lipzen A."/>
            <person name="Andreopoulos W."/>
            <person name="Pangilinan J."/>
            <person name="Riley R."/>
            <person name="Hundley H."/>
            <person name="Na H."/>
            <person name="Barry K."/>
            <person name="Grigoriev I.V."/>
            <person name="Stajich J.E."/>
            <person name="Kennedy P.G."/>
        </authorList>
    </citation>
    <scope>NUCLEOTIDE SEQUENCE</scope>
    <source>
        <strain evidence="11">FC423</strain>
    </source>
</reference>
<dbReference type="AlphaFoldDB" id="A0A9P7F541"/>
<evidence type="ECO:0000256" key="3">
    <source>
        <dbReference type="ARBA" id="ARBA00022448"/>
    </source>
</evidence>
<feature type="transmembrane region" description="Helical" evidence="8">
    <location>
        <begin position="707"/>
        <end position="735"/>
    </location>
</feature>
<proteinExistence type="inferred from homology"/>
<dbReference type="Pfam" id="PF01699">
    <property type="entry name" value="Na_Ca_ex"/>
    <property type="match status" value="2"/>
</dbReference>
<protein>
    <submittedName>
        <fullName evidence="11">Sodium/calcium exchanger protein-domain-containing protein</fullName>
    </submittedName>
</protein>
<feature type="transmembrane region" description="Helical" evidence="8">
    <location>
        <begin position="755"/>
        <end position="776"/>
    </location>
</feature>
<feature type="transmembrane region" description="Helical" evidence="8">
    <location>
        <begin position="204"/>
        <end position="222"/>
    </location>
</feature>
<feature type="transmembrane region" description="Helical" evidence="8">
    <location>
        <begin position="171"/>
        <end position="192"/>
    </location>
</feature>
<evidence type="ECO:0000256" key="9">
    <source>
        <dbReference type="SAM" id="SignalP"/>
    </source>
</evidence>
<evidence type="ECO:0000256" key="1">
    <source>
        <dbReference type="ARBA" id="ARBA00004141"/>
    </source>
</evidence>
<feature type="region of interest" description="Disordered" evidence="7">
    <location>
        <begin position="285"/>
        <end position="345"/>
    </location>
</feature>
<feature type="domain" description="Sodium/calcium exchanger membrane region" evidence="10">
    <location>
        <begin position="108"/>
        <end position="247"/>
    </location>
</feature>
<dbReference type="PANTHER" id="PTHR12266">
    <property type="entry name" value="NA+/CA2+ K+ INDEPENDENT EXCHANGER"/>
    <property type="match status" value="1"/>
</dbReference>
<keyword evidence="12" id="KW-1185">Reference proteome</keyword>
<evidence type="ECO:0000256" key="4">
    <source>
        <dbReference type="ARBA" id="ARBA00022692"/>
    </source>
</evidence>
<name>A0A9P7F541_9AGAM</name>
<keyword evidence="6 8" id="KW-0472">Membrane</keyword>
<feature type="signal peptide" evidence="9">
    <location>
        <begin position="1"/>
        <end position="29"/>
    </location>
</feature>
<evidence type="ECO:0000256" key="6">
    <source>
        <dbReference type="ARBA" id="ARBA00023136"/>
    </source>
</evidence>
<feature type="compositionally biased region" description="Low complexity" evidence="7">
    <location>
        <begin position="462"/>
        <end position="475"/>
    </location>
</feature>
<keyword evidence="9" id="KW-0732">Signal</keyword>
<dbReference type="EMBL" id="JABBWM010000032">
    <property type="protein sequence ID" value="KAG2107297.1"/>
    <property type="molecule type" value="Genomic_DNA"/>
</dbReference>
<dbReference type="Proteomes" id="UP000823399">
    <property type="component" value="Unassembled WGS sequence"/>
</dbReference>
<dbReference type="InterPro" id="IPR004837">
    <property type="entry name" value="NaCa_Exmemb"/>
</dbReference>
<dbReference type="OrthoDB" id="407410at2759"/>
<sequence length="806" mass="87064">MSSAGAKAVFVTCLIVNAVLWSQSRYGQSYQHQSLPQSLWKRDGPGPTLMTTAEKSCSPLSYSDLSLQCAHVMESCPSPETFLSIPYLSHYFCASPPFRPLIFAGLVLWLLFLFSTLGISASDFFTPNLATIATFLGLDENVAGVTFLAFGNASPDVFSTFSAMRADSGSLAIGELLGAASFIVSVVAGSMCIIKPFKVERTPFLRDVGFFTFSVIILLVILHDGRIGAGECAFLVVMYVCYAAVVVVGSWWERRRDRREKLEALIRAEYGEDETVVEPYHDVVTPPADSLTVPLSPPTRHRATSCPQPPRLALPHSSHTRALSSSFHAQSPGGDHTPSPLSSPHLSQMPSFSLVGALEFRQVVASLQAHATSSSLSIFDSPITPYAGGHYHRHGGSHASRTPLNEEDLWDSTLGGLPLDERSPRLLVNDVISEGQEPSSLAIDVQAPTSASMSPFPSISHTPASPTDTASTTTTEVEPYVPPSKLKRAWRVVKKTYYILFPALHHFREKNTLGKIASLLAAPAVMALTLTLPVVVVPYDSNGSASEKMHKRHHNAGEDGRLTDFEEDGIERALIAEEVMQPDLHEIEFNKWLMAAQCVLGPLFCLGVLFHDADHFMFLVLGTIVGGLAVAVLVLVFADGRSHPTARMARCSMGFLVSIAWIMAIADEAVNVLQTFGFIFGLSDAIIGLTIFAVGNSLADLVANMSVAVFAPIMGFSACFGGPMVNILLGVGISGSYVISQAGGEPYTLHFSNTLMSSTLGLLTLLIVTLVVVPLNGYVLSRMWGFCLVGAYFVVMGVNLWVELRW</sequence>